<proteinExistence type="predicted"/>
<reference evidence="1 2" key="1">
    <citation type="submission" date="2022-01" db="EMBL/GenBank/DDBJ databases">
        <authorList>
            <person name="Xiong W."/>
            <person name="Schranz E."/>
        </authorList>
    </citation>
    <scope>NUCLEOTIDE SEQUENCE [LARGE SCALE GENOMIC DNA]</scope>
</reference>
<sequence>MNEEDDILYLCFSHTSQLINYHSIIGYSITLRSQETFSLAHIYLRWEVSDKINKSGNVFKKRNRKHNHSLLKMGHLFRSVHSYHRFSLSSALRTRIMKMSEYVDFIVSSLIKIVCNHIQVQVGNLTKKNKQGQHHL</sequence>
<gene>
    <name evidence="1" type="ORF">LVIROSA_LOCUS13292</name>
</gene>
<evidence type="ECO:0000313" key="2">
    <source>
        <dbReference type="Proteomes" id="UP001157418"/>
    </source>
</evidence>
<comment type="caution">
    <text evidence="1">The sequence shown here is derived from an EMBL/GenBank/DDBJ whole genome shotgun (WGS) entry which is preliminary data.</text>
</comment>
<organism evidence="1 2">
    <name type="scientific">Lactuca virosa</name>
    <dbReference type="NCBI Taxonomy" id="75947"/>
    <lineage>
        <taxon>Eukaryota</taxon>
        <taxon>Viridiplantae</taxon>
        <taxon>Streptophyta</taxon>
        <taxon>Embryophyta</taxon>
        <taxon>Tracheophyta</taxon>
        <taxon>Spermatophyta</taxon>
        <taxon>Magnoliopsida</taxon>
        <taxon>eudicotyledons</taxon>
        <taxon>Gunneridae</taxon>
        <taxon>Pentapetalae</taxon>
        <taxon>asterids</taxon>
        <taxon>campanulids</taxon>
        <taxon>Asterales</taxon>
        <taxon>Asteraceae</taxon>
        <taxon>Cichorioideae</taxon>
        <taxon>Cichorieae</taxon>
        <taxon>Lactucinae</taxon>
        <taxon>Lactuca</taxon>
    </lineage>
</organism>
<dbReference type="AlphaFoldDB" id="A0AAU9MGP7"/>
<accession>A0AAU9MGP7</accession>
<dbReference type="Proteomes" id="UP001157418">
    <property type="component" value="Unassembled WGS sequence"/>
</dbReference>
<evidence type="ECO:0000313" key="1">
    <source>
        <dbReference type="EMBL" id="CAH1426201.1"/>
    </source>
</evidence>
<keyword evidence="2" id="KW-1185">Reference proteome</keyword>
<name>A0AAU9MGP7_9ASTR</name>
<protein>
    <submittedName>
        <fullName evidence="1">Uncharacterized protein</fullName>
    </submittedName>
</protein>
<dbReference type="EMBL" id="CAKMRJ010002223">
    <property type="protein sequence ID" value="CAH1426201.1"/>
    <property type="molecule type" value="Genomic_DNA"/>
</dbReference>